<dbReference type="PANTHER" id="PTHR11559">
    <property type="entry name" value="CARBOXYLESTERASE"/>
    <property type="match status" value="1"/>
</dbReference>
<dbReference type="FunFam" id="3.40.50.1820:FF:000011">
    <property type="entry name" value="Carboxylic ester hydrolase"/>
    <property type="match status" value="1"/>
</dbReference>
<evidence type="ECO:0000313" key="7">
    <source>
        <dbReference type="Proteomes" id="UP001187415"/>
    </source>
</evidence>
<dbReference type="InterPro" id="IPR050309">
    <property type="entry name" value="Type-B_Carboxylest/Lipase"/>
</dbReference>
<dbReference type="EC" id="3.1.1.-" evidence="4"/>
<dbReference type="PROSITE" id="PS00941">
    <property type="entry name" value="CARBOXYLESTERASE_B_2"/>
    <property type="match status" value="1"/>
</dbReference>
<dbReference type="GO" id="GO:0016787">
    <property type="term" value="F:hydrolase activity"/>
    <property type="evidence" value="ECO:0007669"/>
    <property type="project" value="UniProtKB-KW"/>
</dbReference>
<dbReference type="AlphaFoldDB" id="A0AA88SJR0"/>
<keyword evidence="2 4" id="KW-0378">Hydrolase</keyword>
<dbReference type="PROSITE" id="PS00122">
    <property type="entry name" value="CARBOXYLESTERASE_B_1"/>
    <property type="match status" value="1"/>
</dbReference>
<name>A0AA88SJR0_CHASR</name>
<dbReference type="Proteomes" id="UP001187415">
    <property type="component" value="Unassembled WGS sequence"/>
</dbReference>
<organism evidence="6 7">
    <name type="scientific">Channa striata</name>
    <name type="common">Snakehead murrel</name>
    <name type="synonym">Ophicephalus striatus</name>
    <dbReference type="NCBI Taxonomy" id="64152"/>
    <lineage>
        <taxon>Eukaryota</taxon>
        <taxon>Metazoa</taxon>
        <taxon>Chordata</taxon>
        <taxon>Craniata</taxon>
        <taxon>Vertebrata</taxon>
        <taxon>Euteleostomi</taxon>
        <taxon>Actinopterygii</taxon>
        <taxon>Neopterygii</taxon>
        <taxon>Teleostei</taxon>
        <taxon>Neoteleostei</taxon>
        <taxon>Acanthomorphata</taxon>
        <taxon>Anabantaria</taxon>
        <taxon>Anabantiformes</taxon>
        <taxon>Channoidei</taxon>
        <taxon>Channidae</taxon>
        <taxon>Channa</taxon>
    </lineage>
</organism>
<evidence type="ECO:0000259" key="5">
    <source>
        <dbReference type="Pfam" id="PF00135"/>
    </source>
</evidence>
<feature type="chain" id="PRO_5041519184" description="Carboxylic ester hydrolase" evidence="4">
    <location>
        <begin position="21"/>
        <end position="554"/>
    </location>
</feature>
<dbReference type="InterPro" id="IPR019826">
    <property type="entry name" value="Carboxylesterase_B_AS"/>
</dbReference>
<gene>
    <name evidence="6" type="ORF">Q5P01_011946</name>
</gene>
<accession>A0AA88SJR0</accession>
<dbReference type="InterPro" id="IPR029058">
    <property type="entry name" value="AB_hydrolase_fold"/>
</dbReference>
<dbReference type="Gene3D" id="3.40.50.1820">
    <property type="entry name" value="alpha/beta hydrolase"/>
    <property type="match status" value="1"/>
</dbReference>
<dbReference type="EMBL" id="JAUPFM010000009">
    <property type="protein sequence ID" value="KAK2841746.1"/>
    <property type="molecule type" value="Genomic_DNA"/>
</dbReference>
<evidence type="ECO:0000256" key="3">
    <source>
        <dbReference type="ARBA" id="ARBA00023157"/>
    </source>
</evidence>
<evidence type="ECO:0000256" key="2">
    <source>
        <dbReference type="ARBA" id="ARBA00022801"/>
    </source>
</evidence>
<reference evidence="6" key="1">
    <citation type="submission" date="2023-07" db="EMBL/GenBank/DDBJ databases">
        <title>Chromosome-level Genome Assembly of Striped Snakehead (Channa striata).</title>
        <authorList>
            <person name="Liu H."/>
        </authorList>
    </citation>
    <scope>NUCLEOTIDE SEQUENCE</scope>
    <source>
        <strain evidence="6">Gz</strain>
        <tissue evidence="6">Muscle</tissue>
    </source>
</reference>
<evidence type="ECO:0000256" key="4">
    <source>
        <dbReference type="RuleBase" id="RU361235"/>
    </source>
</evidence>
<dbReference type="SUPFAM" id="SSF53474">
    <property type="entry name" value="alpha/beta-Hydrolases"/>
    <property type="match status" value="1"/>
</dbReference>
<comment type="similarity">
    <text evidence="1 4">Belongs to the type-B carboxylesterase/lipase family.</text>
</comment>
<feature type="signal peptide" evidence="4">
    <location>
        <begin position="1"/>
        <end position="20"/>
    </location>
</feature>
<evidence type="ECO:0000313" key="6">
    <source>
        <dbReference type="EMBL" id="KAK2841746.1"/>
    </source>
</evidence>
<protein>
    <recommendedName>
        <fullName evidence="4">Carboxylic ester hydrolase</fullName>
        <ecNumber evidence="4">3.1.1.-</ecNumber>
    </recommendedName>
</protein>
<proteinExistence type="inferred from homology"/>
<keyword evidence="4" id="KW-0732">Signal</keyword>
<evidence type="ECO:0000256" key="1">
    <source>
        <dbReference type="ARBA" id="ARBA00005964"/>
    </source>
</evidence>
<dbReference type="InterPro" id="IPR019819">
    <property type="entry name" value="Carboxylesterase_B_CS"/>
</dbReference>
<comment type="caution">
    <text evidence="6">The sequence shown here is derived from an EMBL/GenBank/DDBJ whole genome shotgun (WGS) entry which is preliminary data.</text>
</comment>
<dbReference type="Pfam" id="PF00135">
    <property type="entry name" value="COesterase"/>
    <property type="match status" value="1"/>
</dbReference>
<keyword evidence="3" id="KW-1015">Disulfide bond</keyword>
<dbReference type="InterPro" id="IPR002018">
    <property type="entry name" value="CarbesteraseB"/>
</dbReference>
<feature type="domain" description="Carboxylesterase type B" evidence="5">
    <location>
        <begin position="27"/>
        <end position="537"/>
    </location>
</feature>
<keyword evidence="7" id="KW-1185">Reference proteome</keyword>
<dbReference type="CDD" id="cd00312">
    <property type="entry name" value="Esterase_lipase"/>
    <property type="match status" value="1"/>
</dbReference>
<sequence>MRTALFIVYLLPVLTDTAQATTGGSADLVVSLRNGQIRGEYATVKGTESRVKQYLGIPFARPPVGPLRLAAPQDAEPWEGERDCTQQPPMCVQDLGIIIHASRTMSIEFSPPEISEDCLYLNVYTPAEAKQGDKLPVLVWIHGGGLAMGSASQYDGAPLAAYENIITVIIQYRLGFLGFLSTGDEHARGNWGFLDQLAALRWVKENIAAFGGDSESVTVAGNSAGGISASILTLSPQAEGLFQRAIFQSGVAMLGAYTSNNPLSFAKAVANLTGCDHSSTEELVQCWRGKTTDEFTEAAKKSNIYLGAVVDGVFLTDLAEELLKRKEVLKIPVMMGITNHEFGWILPQSFAPPGWVNGMSRESVLPVVNMFNPAGASLANSIIADEYLRQARTPEEIRDTFTEIIGDLLMTLPVVKVAGYHSDAGAPVYMYEFVHRSELHKHTRPSFVKADHADEVIFMFGGCFWSGNIKIKGNITKEDEGFSRTMMAYWANFVRTGSPSGPGLLTWPQYDKQEQEYMELGPTQTVKQKLKEDRVHFVTVTLPQRLEQLAAAGN</sequence>